<sequence length="39" mass="4168">MCGWVGAGREASRPSPAALFPRTRRPDPVPFFPSVLAAV</sequence>
<dbReference type="GeneID" id="65102518"/>
<keyword evidence="3" id="KW-1185">Reference proteome</keyword>
<evidence type="ECO:0000256" key="1">
    <source>
        <dbReference type="SAM" id="MobiDB-lite"/>
    </source>
</evidence>
<dbReference type="RefSeq" id="YP_010087255.1">
    <property type="nucleotide sequence ID" value="NC_055526.1"/>
</dbReference>
<evidence type="ECO:0000313" key="3">
    <source>
        <dbReference type="Proteomes" id="UP000501954"/>
    </source>
</evidence>
<reference evidence="2 3" key="1">
    <citation type="journal article" date="2019" name="Arch. Virol.">
        <title>Isolation and complete genome sequence analysis of a novel ovine adenovirus type representing a possible new mastadenovirus species.</title>
        <authorList>
            <person name="Vidovszky M.Z."/>
            <person name="Szeredi L."/>
            <person name="Doszpoly A."/>
            <person name="Harrach B."/>
            <person name="Hornyak A."/>
        </authorList>
    </citation>
    <scope>NUCLEOTIDE SEQUENCE [LARGE SCALE GENOMIC DNA]</scope>
    <source>
        <strain evidence="2 3">7508</strain>
    </source>
</reference>
<name>A0A5B8MAT9_9ADEN</name>
<proteinExistence type="predicted"/>
<protein>
    <submittedName>
        <fullName evidence="2">IX</fullName>
    </submittedName>
</protein>
<feature type="region of interest" description="Disordered" evidence="1">
    <location>
        <begin position="1"/>
        <end position="21"/>
    </location>
</feature>
<dbReference type="EMBL" id="MK518392">
    <property type="protein sequence ID" value="QDZ17457.1"/>
    <property type="molecule type" value="Genomic_DNA"/>
</dbReference>
<dbReference type="KEGG" id="vg:65102518"/>
<accession>A0A5B8MAT9</accession>
<dbReference type="Proteomes" id="UP000501954">
    <property type="component" value="Segment"/>
</dbReference>
<evidence type="ECO:0000313" key="2">
    <source>
        <dbReference type="EMBL" id="QDZ17457.1"/>
    </source>
</evidence>
<organism evidence="2 3">
    <name type="scientific">Ovine adenovirus 8</name>
    <dbReference type="NCBI Taxonomy" id="2601527"/>
    <lineage>
        <taxon>Viruses</taxon>
        <taxon>Varidnaviria</taxon>
        <taxon>Bamfordvirae</taxon>
        <taxon>Preplasmiviricota</taxon>
        <taxon>Polisuviricotina</taxon>
        <taxon>Pharingeaviricetes</taxon>
        <taxon>Rowavirales</taxon>
        <taxon>Adenoviridae</taxon>
        <taxon>Mastadenovirus</taxon>
        <taxon>Mastadenovirus ovisoctavum</taxon>
    </lineage>
</organism>